<keyword evidence="5 8" id="KW-0378">Hydrolase</keyword>
<dbReference type="InterPro" id="IPR029060">
    <property type="entry name" value="PIN-like_dom_sf"/>
</dbReference>
<dbReference type="GO" id="GO:0090729">
    <property type="term" value="F:toxin activity"/>
    <property type="evidence" value="ECO:0007669"/>
    <property type="project" value="UniProtKB-KW"/>
</dbReference>
<dbReference type="InterPro" id="IPR050556">
    <property type="entry name" value="Type_II_TA_system_RNase"/>
</dbReference>
<dbReference type="EMBL" id="RBXL01000001">
    <property type="protein sequence ID" value="RKT42726.1"/>
    <property type="molecule type" value="Genomic_DNA"/>
</dbReference>
<evidence type="ECO:0000256" key="6">
    <source>
        <dbReference type="ARBA" id="ARBA00022842"/>
    </source>
</evidence>
<keyword evidence="3 8" id="KW-0540">Nuclease</keyword>
<feature type="binding site" evidence="8">
    <location>
        <position position="12"/>
    </location>
    <ligand>
        <name>Mg(2+)</name>
        <dbReference type="ChEBI" id="CHEBI:18420"/>
    </ligand>
</feature>
<dbReference type="EC" id="3.1.-.-" evidence="8"/>
<comment type="function">
    <text evidence="8">Toxic component of a toxin-antitoxin (TA) system. An RNase.</text>
</comment>
<evidence type="ECO:0000256" key="7">
    <source>
        <dbReference type="ARBA" id="ARBA00038093"/>
    </source>
</evidence>
<evidence type="ECO:0000256" key="2">
    <source>
        <dbReference type="ARBA" id="ARBA00022649"/>
    </source>
</evidence>
<protein>
    <recommendedName>
        <fullName evidence="8">Ribonuclease VapC</fullName>
        <shortName evidence="8">RNase VapC</shortName>
        <ecNumber evidence="8">3.1.-.-</ecNumber>
    </recommendedName>
    <alternativeName>
        <fullName evidence="8">Toxin VapC</fullName>
    </alternativeName>
</protein>
<sequence>MANIAGLRYLLDTNILSALIRQPRGPVAGTLARRGYGSVCTSIVVAAELRFGARKLGSKSLTDKVDDLLASLPVLPLDSEADRTYADIRLRLERAGTPIGPNDLLIAAHALESGLILVTDNVEEFVRVAGLRVENWLNSPASEAK</sequence>
<dbReference type="AlphaFoldDB" id="A0A495UZV8"/>
<dbReference type="GO" id="GO:0004540">
    <property type="term" value="F:RNA nuclease activity"/>
    <property type="evidence" value="ECO:0007669"/>
    <property type="project" value="InterPro"/>
</dbReference>
<dbReference type="PANTHER" id="PTHR33653">
    <property type="entry name" value="RIBONUCLEASE VAPC2"/>
    <property type="match status" value="1"/>
</dbReference>
<name>A0A495UZV8_9GAMM</name>
<gene>
    <name evidence="8" type="primary">vapC</name>
    <name evidence="10" type="ORF">BDD21_0015</name>
</gene>
<dbReference type="Pfam" id="PF01850">
    <property type="entry name" value="PIN"/>
    <property type="match status" value="1"/>
</dbReference>
<evidence type="ECO:0000313" key="10">
    <source>
        <dbReference type="EMBL" id="RKT42726.1"/>
    </source>
</evidence>
<evidence type="ECO:0000256" key="5">
    <source>
        <dbReference type="ARBA" id="ARBA00022801"/>
    </source>
</evidence>
<evidence type="ECO:0000313" key="11">
    <source>
        <dbReference type="Proteomes" id="UP000274556"/>
    </source>
</evidence>
<accession>A0A495UZV8</accession>
<comment type="caution">
    <text evidence="10">The sequence shown here is derived from an EMBL/GenBank/DDBJ whole genome shotgun (WGS) entry which is preliminary data.</text>
</comment>
<keyword evidence="6 8" id="KW-0460">Magnesium</keyword>
<dbReference type="GO" id="GO:0016787">
    <property type="term" value="F:hydrolase activity"/>
    <property type="evidence" value="ECO:0007669"/>
    <property type="project" value="UniProtKB-KW"/>
</dbReference>
<evidence type="ECO:0000256" key="8">
    <source>
        <dbReference type="HAMAP-Rule" id="MF_00265"/>
    </source>
</evidence>
<evidence type="ECO:0000256" key="4">
    <source>
        <dbReference type="ARBA" id="ARBA00022723"/>
    </source>
</evidence>
<feature type="domain" description="PIN" evidence="9">
    <location>
        <begin position="7"/>
        <end position="126"/>
    </location>
</feature>
<dbReference type="InterPro" id="IPR002716">
    <property type="entry name" value="PIN_dom"/>
</dbReference>
<keyword evidence="8" id="KW-0800">Toxin</keyword>
<proteinExistence type="inferred from homology"/>
<dbReference type="Proteomes" id="UP000274556">
    <property type="component" value="Unassembled WGS sequence"/>
</dbReference>
<keyword evidence="10" id="KW-0255">Endonuclease</keyword>
<comment type="cofactor">
    <cofactor evidence="1 8">
        <name>Mg(2+)</name>
        <dbReference type="ChEBI" id="CHEBI:18420"/>
    </cofactor>
</comment>
<dbReference type="InterPro" id="IPR022907">
    <property type="entry name" value="VapC_family"/>
</dbReference>
<evidence type="ECO:0000256" key="1">
    <source>
        <dbReference type="ARBA" id="ARBA00001946"/>
    </source>
</evidence>
<dbReference type="SMART" id="SM00670">
    <property type="entry name" value="PINc"/>
    <property type="match status" value="1"/>
</dbReference>
<reference evidence="10 11" key="1">
    <citation type="submission" date="2018-10" db="EMBL/GenBank/DDBJ databases">
        <title>Genomic Encyclopedia of Archaeal and Bacterial Type Strains, Phase II (KMG-II): from individual species to whole genera.</title>
        <authorList>
            <person name="Goeker M."/>
        </authorList>
    </citation>
    <scope>NUCLEOTIDE SEQUENCE [LARGE SCALE GENOMIC DNA]</scope>
    <source>
        <strain evidence="10 11">DSM 235</strain>
    </source>
</reference>
<keyword evidence="11" id="KW-1185">Reference proteome</keyword>
<keyword evidence="2 8" id="KW-1277">Toxin-antitoxin system</keyword>
<dbReference type="SUPFAM" id="SSF88723">
    <property type="entry name" value="PIN domain-like"/>
    <property type="match status" value="1"/>
</dbReference>
<organism evidence="10 11">
    <name type="scientific">Thiocapsa rosea</name>
    <dbReference type="NCBI Taxonomy" id="69360"/>
    <lineage>
        <taxon>Bacteria</taxon>
        <taxon>Pseudomonadati</taxon>
        <taxon>Pseudomonadota</taxon>
        <taxon>Gammaproteobacteria</taxon>
        <taxon>Chromatiales</taxon>
        <taxon>Chromatiaceae</taxon>
        <taxon>Thiocapsa</taxon>
    </lineage>
</organism>
<keyword evidence="4 8" id="KW-0479">Metal-binding</keyword>
<feature type="binding site" evidence="8">
    <location>
        <position position="103"/>
    </location>
    <ligand>
        <name>Mg(2+)</name>
        <dbReference type="ChEBI" id="CHEBI:18420"/>
    </ligand>
</feature>
<dbReference type="RefSeq" id="WP_211334944.1">
    <property type="nucleotide sequence ID" value="NZ_RBXL01000001.1"/>
</dbReference>
<dbReference type="HAMAP" id="MF_00265">
    <property type="entry name" value="VapC_Nob1"/>
    <property type="match status" value="1"/>
</dbReference>
<evidence type="ECO:0000256" key="3">
    <source>
        <dbReference type="ARBA" id="ARBA00022722"/>
    </source>
</evidence>
<comment type="similarity">
    <text evidence="7 8">Belongs to the PINc/VapC protein family.</text>
</comment>
<dbReference type="CDD" id="cd18748">
    <property type="entry name" value="PIN_VapC4-5_FitB-like"/>
    <property type="match status" value="1"/>
</dbReference>
<evidence type="ECO:0000259" key="9">
    <source>
        <dbReference type="SMART" id="SM00670"/>
    </source>
</evidence>
<dbReference type="GO" id="GO:0004519">
    <property type="term" value="F:endonuclease activity"/>
    <property type="evidence" value="ECO:0007669"/>
    <property type="project" value="UniProtKB-KW"/>
</dbReference>
<dbReference type="GO" id="GO:0000287">
    <property type="term" value="F:magnesium ion binding"/>
    <property type="evidence" value="ECO:0007669"/>
    <property type="project" value="UniProtKB-UniRule"/>
</dbReference>
<dbReference type="PANTHER" id="PTHR33653:SF1">
    <property type="entry name" value="RIBONUCLEASE VAPC2"/>
    <property type="match status" value="1"/>
</dbReference>
<dbReference type="Gene3D" id="3.40.50.1010">
    <property type="entry name" value="5'-nuclease"/>
    <property type="match status" value="1"/>
</dbReference>